<dbReference type="EMBL" id="LFZN01000004">
    <property type="protein sequence ID" value="KXT06960.1"/>
    <property type="molecule type" value="Genomic_DNA"/>
</dbReference>
<dbReference type="Proteomes" id="UP000070133">
    <property type="component" value="Unassembled WGS sequence"/>
</dbReference>
<dbReference type="AlphaFoldDB" id="A0A139HWV8"/>
<evidence type="ECO:0000313" key="1">
    <source>
        <dbReference type="EMBL" id="KXT06960.1"/>
    </source>
</evidence>
<organism evidence="1 2">
    <name type="scientific">Pseudocercospora eumusae</name>
    <dbReference type="NCBI Taxonomy" id="321146"/>
    <lineage>
        <taxon>Eukaryota</taxon>
        <taxon>Fungi</taxon>
        <taxon>Dikarya</taxon>
        <taxon>Ascomycota</taxon>
        <taxon>Pezizomycotina</taxon>
        <taxon>Dothideomycetes</taxon>
        <taxon>Dothideomycetidae</taxon>
        <taxon>Mycosphaerellales</taxon>
        <taxon>Mycosphaerellaceae</taxon>
        <taxon>Pseudocercospora</taxon>
    </lineage>
</organism>
<accession>A0A139HWV8</accession>
<comment type="caution">
    <text evidence="1">The sequence shown here is derived from an EMBL/GenBank/DDBJ whole genome shotgun (WGS) entry which is preliminary data.</text>
</comment>
<gene>
    <name evidence="1" type="ORF">AC578_7240</name>
</gene>
<name>A0A139HWV8_9PEZI</name>
<protein>
    <submittedName>
        <fullName evidence="1">Uncharacterized protein</fullName>
    </submittedName>
</protein>
<proteinExistence type="predicted"/>
<keyword evidence="2" id="KW-1185">Reference proteome</keyword>
<reference evidence="1 2" key="1">
    <citation type="submission" date="2015-07" db="EMBL/GenBank/DDBJ databases">
        <title>Comparative genomics of the Sigatoka disease complex on banana suggests a link between parallel evolutionary changes in Pseudocercospora fijiensis and Pseudocercospora eumusae and increased virulence on the banana host.</title>
        <authorList>
            <person name="Chang T.-C."/>
            <person name="Salvucci A."/>
            <person name="Crous P.W."/>
            <person name="Stergiopoulos I."/>
        </authorList>
    </citation>
    <scope>NUCLEOTIDE SEQUENCE [LARGE SCALE GENOMIC DNA]</scope>
    <source>
        <strain evidence="1 2">CBS 114824</strain>
    </source>
</reference>
<sequence length="204" mass="23024">MLAHELSERQCIPQPPINITLAPLFLRTAELYGSCTTAEVPIHFFIDHIEDPLKSQLARLFRICGCIKALDLTTPSLQSLSQALIYEPDKVINAGMVPVLQKYWTSCARTGRDVNALKAKGAPIWKAFDDGKERMQADLVAFWKTVKTELGHLVRARLRQCIHRSSQPSTCLKKIRITTLPTSVSLEHHEIQLSHFRVQLNADD</sequence>
<evidence type="ECO:0000313" key="2">
    <source>
        <dbReference type="Proteomes" id="UP000070133"/>
    </source>
</evidence>